<evidence type="ECO:0000313" key="1">
    <source>
        <dbReference type="EMBL" id="MBA0703920.1"/>
    </source>
</evidence>
<name>A0A7J8YX57_9ROSI</name>
<sequence>MVLIEKRKTNLLLASMVIIFLLKISHWGTAFIVKSNTSYKCNSRLDECRTVETFNSELEWELDMVMNPNFVRILEGGGGTGTGNTGNAKKPWQQPCPDPQYASCPPLAGRKPICRGQYDRGCGRKHEEQHQLRVQGHLHEFLTTEAFDSELEWELDMVMNSNIVRMLQSGSATITGSTGNANEPSQKNCPEPSYGSCLPATGSNPNCNGIYCRQGS</sequence>
<dbReference type="EMBL" id="JABEZV010000001">
    <property type="protein sequence ID" value="MBA0703920.1"/>
    <property type="molecule type" value="Genomic_DNA"/>
</dbReference>
<organism evidence="1 2">
    <name type="scientific">Gossypium laxum</name>
    <dbReference type="NCBI Taxonomy" id="34288"/>
    <lineage>
        <taxon>Eukaryota</taxon>
        <taxon>Viridiplantae</taxon>
        <taxon>Streptophyta</taxon>
        <taxon>Embryophyta</taxon>
        <taxon>Tracheophyta</taxon>
        <taxon>Spermatophyta</taxon>
        <taxon>Magnoliopsida</taxon>
        <taxon>eudicotyledons</taxon>
        <taxon>Gunneridae</taxon>
        <taxon>Pentapetalae</taxon>
        <taxon>rosids</taxon>
        <taxon>malvids</taxon>
        <taxon>Malvales</taxon>
        <taxon>Malvaceae</taxon>
        <taxon>Malvoideae</taxon>
        <taxon>Gossypium</taxon>
    </lineage>
</organism>
<dbReference type="AlphaFoldDB" id="A0A7J8YX57"/>
<keyword evidence="2" id="KW-1185">Reference proteome</keyword>
<accession>A0A7J8YX57</accession>
<comment type="caution">
    <text evidence="1">The sequence shown here is derived from an EMBL/GenBank/DDBJ whole genome shotgun (WGS) entry which is preliminary data.</text>
</comment>
<evidence type="ECO:0000313" key="2">
    <source>
        <dbReference type="Proteomes" id="UP000593574"/>
    </source>
</evidence>
<gene>
    <name evidence="1" type="ORF">Golax_016212</name>
</gene>
<protein>
    <submittedName>
        <fullName evidence="1">Uncharacterized protein</fullName>
    </submittedName>
</protein>
<proteinExistence type="predicted"/>
<reference evidence="1 2" key="1">
    <citation type="journal article" date="2019" name="Genome Biol. Evol.">
        <title>Insights into the evolution of the New World diploid cottons (Gossypium, subgenus Houzingenia) based on genome sequencing.</title>
        <authorList>
            <person name="Grover C.E."/>
            <person name="Arick M.A. 2nd"/>
            <person name="Thrash A."/>
            <person name="Conover J.L."/>
            <person name="Sanders W.S."/>
            <person name="Peterson D.G."/>
            <person name="Frelichowski J.E."/>
            <person name="Scheffler J.A."/>
            <person name="Scheffler B.E."/>
            <person name="Wendel J.F."/>
        </authorList>
    </citation>
    <scope>NUCLEOTIDE SEQUENCE [LARGE SCALE GENOMIC DNA]</scope>
    <source>
        <strain evidence="1">4</strain>
        <tissue evidence="1">Leaf</tissue>
    </source>
</reference>
<dbReference type="Proteomes" id="UP000593574">
    <property type="component" value="Unassembled WGS sequence"/>
</dbReference>